<feature type="signal peptide" evidence="1">
    <location>
        <begin position="1"/>
        <end position="30"/>
    </location>
</feature>
<gene>
    <name evidence="2" type="ORF">ACFO60_35760</name>
</gene>
<evidence type="ECO:0000313" key="2">
    <source>
        <dbReference type="EMBL" id="MFC4536155.1"/>
    </source>
</evidence>
<feature type="chain" id="PRO_5045298381" evidence="1">
    <location>
        <begin position="31"/>
        <end position="141"/>
    </location>
</feature>
<proteinExistence type="predicted"/>
<accession>A0ABV9CTH3</accession>
<dbReference type="RefSeq" id="WP_380850065.1">
    <property type="nucleotide sequence ID" value="NZ_JBHSFP010000040.1"/>
</dbReference>
<organism evidence="2 3">
    <name type="scientific">Sphaerisporangium dianthi</name>
    <dbReference type="NCBI Taxonomy" id="1436120"/>
    <lineage>
        <taxon>Bacteria</taxon>
        <taxon>Bacillati</taxon>
        <taxon>Actinomycetota</taxon>
        <taxon>Actinomycetes</taxon>
        <taxon>Streptosporangiales</taxon>
        <taxon>Streptosporangiaceae</taxon>
        <taxon>Sphaerisporangium</taxon>
    </lineage>
</organism>
<reference evidence="3" key="1">
    <citation type="journal article" date="2019" name="Int. J. Syst. Evol. Microbiol.">
        <title>The Global Catalogue of Microorganisms (GCM) 10K type strain sequencing project: providing services to taxonomists for standard genome sequencing and annotation.</title>
        <authorList>
            <consortium name="The Broad Institute Genomics Platform"/>
            <consortium name="The Broad Institute Genome Sequencing Center for Infectious Disease"/>
            <person name="Wu L."/>
            <person name="Ma J."/>
        </authorList>
    </citation>
    <scope>NUCLEOTIDE SEQUENCE [LARGE SCALE GENOMIC DNA]</scope>
    <source>
        <strain evidence="3">CGMCC 4.7132</strain>
    </source>
</reference>
<dbReference type="EMBL" id="JBHSFP010000040">
    <property type="protein sequence ID" value="MFC4536155.1"/>
    <property type="molecule type" value="Genomic_DNA"/>
</dbReference>
<dbReference type="InterPro" id="IPR046023">
    <property type="entry name" value="DUF5980"/>
</dbReference>
<comment type="caution">
    <text evidence="2">The sequence shown here is derived from an EMBL/GenBank/DDBJ whole genome shotgun (WGS) entry which is preliminary data.</text>
</comment>
<dbReference type="Pfam" id="PF19410">
    <property type="entry name" value="DUF5980"/>
    <property type="match status" value="1"/>
</dbReference>
<dbReference type="Proteomes" id="UP001596004">
    <property type="component" value="Unassembled WGS sequence"/>
</dbReference>
<protein>
    <submittedName>
        <fullName evidence="2">DUF5980 family protein</fullName>
    </submittedName>
</protein>
<name>A0ABV9CTH3_9ACTN</name>
<keyword evidence="3" id="KW-1185">Reference proteome</keyword>
<evidence type="ECO:0000313" key="3">
    <source>
        <dbReference type="Proteomes" id="UP001596004"/>
    </source>
</evidence>
<sequence length="141" mass="14580">MRTTYRAARLALGATAGMALALSGITPASAATWELRDFQQRICVTSSNGHPGTYFVAAVVGHWSTTVQIALRDLPAGSTSAGGTPIPPGSNYPNNGSTTINGFVQLSIAPLPVGMYTPRLTASDGTETQSVPVTINVKESC</sequence>
<evidence type="ECO:0000256" key="1">
    <source>
        <dbReference type="SAM" id="SignalP"/>
    </source>
</evidence>
<keyword evidence="1" id="KW-0732">Signal</keyword>